<organism evidence="2 3">
    <name type="scientific">Devosia litorisediminis</name>
    <dbReference type="NCBI Taxonomy" id="2829817"/>
    <lineage>
        <taxon>Bacteria</taxon>
        <taxon>Pseudomonadati</taxon>
        <taxon>Pseudomonadota</taxon>
        <taxon>Alphaproteobacteria</taxon>
        <taxon>Hyphomicrobiales</taxon>
        <taxon>Devosiaceae</taxon>
        <taxon>Devosia</taxon>
    </lineage>
</organism>
<evidence type="ECO:0000313" key="2">
    <source>
        <dbReference type="EMBL" id="MBS3849374.1"/>
    </source>
</evidence>
<dbReference type="AlphaFoldDB" id="A0A942EBK8"/>
<dbReference type="InterPro" id="IPR009875">
    <property type="entry name" value="PilZ_domain"/>
</dbReference>
<comment type="caution">
    <text evidence="2">The sequence shown here is derived from an EMBL/GenBank/DDBJ whole genome shotgun (WGS) entry which is preliminary data.</text>
</comment>
<dbReference type="RefSeq" id="WP_212658852.1">
    <property type="nucleotide sequence ID" value="NZ_JAGXTP010000001.1"/>
</dbReference>
<sequence>MTEERRATIRHRTLKGGRVVTNAGYSTYDCTVRNLSEAGARLRVASIVGIPDEFELAMDDGRKYACHVVWRTEAELGVSFNVA</sequence>
<dbReference type="Proteomes" id="UP000678281">
    <property type="component" value="Unassembled WGS sequence"/>
</dbReference>
<protein>
    <submittedName>
        <fullName evidence="2">PilZ domain-containing protein</fullName>
    </submittedName>
</protein>
<reference evidence="2" key="1">
    <citation type="submission" date="2021-04" db="EMBL/GenBank/DDBJ databases">
        <title>Devosia litorisediminis sp. nov., isolated from a sand dune.</title>
        <authorList>
            <person name="Park S."/>
            <person name="Yoon J.-H."/>
        </authorList>
    </citation>
    <scope>NUCLEOTIDE SEQUENCE</scope>
    <source>
        <strain evidence="2">BSSL-BM10</strain>
    </source>
</reference>
<evidence type="ECO:0000259" key="1">
    <source>
        <dbReference type="Pfam" id="PF07238"/>
    </source>
</evidence>
<dbReference type="SUPFAM" id="SSF141371">
    <property type="entry name" value="PilZ domain-like"/>
    <property type="match status" value="1"/>
</dbReference>
<feature type="domain" description="PilZ" evidence="1">
    <location>
        <begin position="5"/>
        <end position="81"/>
    </location>
</feature>
<evidence type="ECO:0000313" key="3">
    <source>
        <dbReference type="Proteomes" id="UP000678281"/>
    </source>
</evidence>
<keyword evidence="3" id="KW-1185">Reference proteome</keyword>
<gene>
    <name evidence="2" type="ORF">KD146_11765</name>
</gene>
<dbReference type="GO" id="GO:0035438">
    <property type="term" value="F:cyclic-di-GMP binding"/>
    <property type="evidence" value="ECO:0007669"/>
    <property type="project" value="InterPro"/>
</dbReference>
<accession>A0A942EBK8</accession>
<dbReference type="Pfam" id="PF07238">
    <property type="entry name" value="PilZ"/>
    <property type="match status" value="1"/>
</dbReference>
<proteinExistence type="predicted"/>
<name>A0A942EBK8_9HYPH</name>
<dbReference type="EMBL" id="JAGXTP010000001">
    <property type="protein sequence ID" value="MBS3849374.1"/>
    <property type="molecule type" value="Genomic_DNA"/>
</dbReference>